<dbReference type="EMBL" id="UINC01150548">
    <property type="protein sequence ID" value="SVD43656.1"/>
    <property type="molecule type" value="Genomic_DNA"/>
</dbReference>
<name>A0A382VAU0_9ZZZZ</name>
<dbReference type="Pfam" id="PF00206">
    <property type="entry name" value="Lyase_1"/>
    <property type="match status" value="1"/>
</dbReference>
<reference evidence="4" key="1">
    <citation type="submission" date="2018-05" db="EMBL/GenBank/DDBJ databases">
        <authorList>
            <person name="Lanie J.A."/>
            <person name="Ng W.-L."/>
            <person name="Kazmierczak K.M."/>
            <person name="Andrzejewski T.M."/>
            <person name="Davidsen T.M."/>
            <person name="Wayne K.J."/>
            <person name="Tettelin H."/>
            <person name="Glass J.I."/>
            <person name="Rusch D."/>
            <person name="Podicherti R."/>
            <person name="Tsui H.-C.T."/>
            <person name="Winkler M.E."/>
        </authorList>
    </citation>
    <scope>NUCLEOTIDE SEQUENCE</scope>
</reference>
<feature type="domain" description="Fumarate lyase N-terminal" evidence="3">
    <location>
        <begin position="2"/>
        <end position="131"/>
    </location>
</feature>
<gene>
    <name evidence="4" type="ORF">METZ01_LOCUS396510</name>
</gene>
<evidence type="ECO:0000256" key="1">
    <source>
        <dbReference type="ARBA" id="ARBA00009084"/>
    </source>
</evidence>
<dbReference type="GO" id="GO:0004333">
    <property type="term" value="F:fumarate hydratase activity"/>
    <property type="evidence" value="ECO:0007669"/>
    <property type="project" value="UniProtKB-EC"/>
</dbReference>
<dbReference type="PANTHER" id="PTHR11444">
    <property type="entry name" value="ASPARTATEAMMONIA/ARGININOSUCCINATE/ADENYLOSUCCINATE LYASE"/>
    <property type="match status" value="1"/>
</dbReference>
<comment type="similarity">
    <text evidence="1">Belongs to the class-II fumarase/aspartase family. Fumarase subfamily.</text>
</comment>
<protein>
    <recommendedName>
        <fullName evidence="2">fumarate hydratase</fullName>
        <ecNumber evidence="2">4.2.1.2</ecNumber>
    </recommendedName>
</protein>
<dbReference type="InterPro" id="IPR024083">
    <property type="entry name" value="Fumarase/histidase_N"/>
</dbReference>
<evidence type="ECO:0000259" key="3">
    <source>
        <dbReference type="Pfam" id="PF00206"/>
    </source>
</evidence>
<sequence length="269" mass="30479">IEGKFNDQFPIDIYQTGSGTSSNMNCNEIIANRASELLYGEIGSREPVHPNNHVNLGQSSNDVIPTAIHIAANLMIQNDFIPALEELSHELDQKVSEFKDVMKIGRTHLQEATPITMGQEFSGYVQMVNNGTGIYYKLGMPTNTDSQIIADFGFHLDHTIQSTNYFGYNRQYQSVFLEIATEYKHELFNEMIVGVFRPVIVTQGGGAVDVEPLTRGNRSGQWIFTYSSGIGIQFYNQRFLNEIMLKLNQYFSTDRTMAFQLAIYWEKGE</sequence>
<dbReference type="PANTHER" id="PTHR11444:SF22">
    <property type="entry name" value="FUMARATE HYDRATASE CLASS II"/>
    <property type="match status" value="1"/>
</dbReference>
<dbReference type="InterPro" id="IPR022761">
    <property type="entry name" value="Fumarate_lyase_N"/>
</dbReference>
<organism evidence="4">
    <name type="scientific">marine metagenome</name>
    <dbReference type="NCBI Taxonomy" id="408172"/>
    <lineage>
        <taxon>unclassified sequences</taxon>
        <taxon>metagenomes</taxon>
        <taxon>ecological metagenomes</taxon>
    </lineage>
</organism>
<dbReference type="Gene3D" id="1.10.275.10">
    <property type="entry name" value="Fumarase/aspartase (N-terminal domain)"/>
    <property type="match status" value="1"/>
</dbReference>
<dbReference type="AlphaFoldDB" id="A0A382VAU0"/>
<accession>A0A382VAU0</accession>
<evidence type="ECO:0000313" key="4">
    <source>
        <dbReference type="EMBL" id="SVD43656.1"/>
    </source>
</evidence>
<dbReference type="SUPFAM" id="SSF48557">
    <property type="entry name" value="L-aspartase-like"/>
    <property type="match status" value="1"/>
</dbReference>
<dbReference type="InterPro" id="IPR008948">
    <property type="entry name" value="L-Aspartase-like"/>
</dbReference>
<dbReference type="PRINTS" id="PR00149">
    <property type="entry name" value="FUMRATELYASE"/>
</dbReference>
<dbReference type="InterPro" id="IPR005677">
    <property type="entry name" value="Fum_hydII"/>
</dbReference>
<dbReference type="GO" id="GO:0006106">
    <property type="term" value="P:fumarate metabolic process"/>
    <property type="evidence" value="ECO:0007669"/>
    <property type="project" value="InterPro"/>
</dbReference>
<proteinExistence type="inferred from homology"/>
<evidence type="ECO:0000256" key="2">
    <source>
        <dbReference type="ARBA" id="ARBA00012921"/>
    </source>
</evidence>
<dbReference type="EC" id="4.2.1.2" evidence="2"/>
<dbReference type="InterPro" id="IPR000362">
    <property type="entry name" value="Fumarate_lyase_fam"/>
</dbReference>
<feature type="non-terminal residue" evidence="4">
    <location>
        <position position="1"/>
    </location>
</feature>
<dbReference type="Gene3D" id="1.20.200.10">
    <property type="entry name" value="Fumarase/aspartase (Central domain)"/>
    <property type="match status" value="1"/>
</dbReference>